<organism evidence="3 4">
    <name type="scientific">Paracoccus methylovorus</name>
    <dbReference type="NCBI Taxonomy" id="2812658"/>
    <lineage>
        <taxon>Bacteria</taxon>
        <taxon>Pseudomonadati</taxon>
        <taxon>Pseudomonadota</taxon>
        <taxon>Alphaproteobacteria</taxon>
        <taxon>Rhodobacterales</taxon>
        <taxon>Paracoccaceae</taxon>
        <taxon>Paracoccus</taxon>
    </lineage>
</organism>
<dbReference type="PANTHER" id="PTHR43798">
    <property type="entry name" value="MONOACYLGLYCEROL LIPASE"/>
    <property type="match status" value="1"/>
</dbReference>
<keyword evidence="3" id="KW-0614">Plasmid</keyword>
<dbReference type="Pfam" id="PF00561">
    <property type="entry name" value="Abhydrolase_1"/>
    <property type="match status" value="1"/>
</dbReference>
<sequence length="251" mass="28265">MQDIFVETSQGRIHLLAAGTGTPLLLLHSNGGSAYEYEHVIEPLARKFKVYAWDMPGQGDSDPLSRHISVKQYADIVIEMMDRLELDEVVVAGASIGGAICVALGAHYPERFSKIFVVECPFRSPEEWKNNWHNTEANYAPVTQSHEKVAPRLRDLTSELMLRWNIDRAKAGSKTCLSVMWALREYDIAADLKKFPNNQVLVFGDRSPTVGKNEKFHAVLKGTTTHIIENCGHFPMIDDPERFVEIIVQES</sequence>
<keyword evidence="1 3" id="KW-0378">Hydrolase</keyword>
<dbReference type="Gene3D" id="3.40.50.1820">
    <property type="entry name" value="alpha/beta hydrolase"/>
    <property type="match status" value="1"/>
</dbReference>
<dbReference type="GO" id="GO:0016787">
    <property type="term" value="F:hydrolase activity"/>
    <property type="evidence" value="ECO:0007669"/>
    <property type="project" value="UniProtKB-KW"/>
</dbReference>
<evidence type="ECO:0000256" key="1">
    <source>
        <dbReference type="ARBA" id="ARBA00022801"/>
    </source>
</evidence>
<evidence type="ECO:0000313" key="3">
    <source>
        <dbReference type="EMBL" id="QRZ16132.1"/>
    </source>
</evidence>
<dbReference type="InterPro" id="IPR050266">
    <property type="entry name" value="AB_hydrolase_sf"/>
</dbReference>
<keyword evidence="4" id="KW-1185">Reference proteome</keyword>
<gene>
    <name evidence="3" type="ORF">JWJ88_21575</name>
</gene>
<dbReference type="InterPro" id="IPR029058">
    <property type="entry name" value="AB_hydrolase_fold"/>
</dbReference>
<dbReference type="Proteomes" id="UP000663629">
    <property type="component" value="Plasmid p2"/>
</dbReference>
<dbReference type="RefSeq" id="WP_205297016.1">
    <property type="nucleotide sequence ID" value="NZ_CP070372.1"/>
</dbReference>
<reference evidence="3 4" key="1">
    <citation type="submission" date="2021-02" db="EMBL/GenBank/DDBJ databases">
        <title>Paracoccus methylovroum sp.nov., a new methanol and methylamine utilizing methylotrophic denitrifer.</title>
        <authorList>
            <person name="Timsy T."/>
            <person name="Behrendt U."/>
            <person name="Ulrich A."/>
            <person name="Spanner T."/>
            <person name="Foesel B.U."/>
            <person name="Horn M.A."/>
            <person name="Kolb S."/>
        </authorList>
    </citation>
    <scope>NUCLEOTIDE SEQUENCE [LARGE SCALE GENOMIC DNA]</scope>
    <source>
        <strain evidence="3 4">H4-D09</strain>
        <plasmid evidence="3 4">p2</plasmid>
    </source>
</reference>
<evidence type="ECO:0000313" key="4">
    <source>
        <dbReference type="Proteomes" id="UP000663629"/>
    </source>
</evidence>
<dbReference type="InterPro" id="IPR000073">
    <property type="entry name" value="AB_hydrolase_1"/>
</dbReference>
<name>A0ABX7JPC3_9RHOB</name>
<accession>A0ABX7JPC3</accession>
<dbReference type="EMBL" id="CP070372">
    <property type="protein sequence ID" value="QRZ16132.1"/>
    <property type="molecule type" value="Genomic_DNA"/>
</dbReference>
<feature type="domain" description="AB hydrolase-1" evidence="2">
    <location>
        <begin position="23"/>
        <end position="133"/>
    </location>
</feature>
<dbReference type="PRINTS" id="PR00111">
    <property type="entry name" value="ABHYDROLASE"/>
</dbReference>
<evidence type="ECO:0000259" key="2">
    <source>
        <dbReference type="Pfam" id="PF00561"/>
    </source>
</evidence>
<proteinExistence type="predicted"/>
<geneLocation type="plasmid" evidence="3 4">
    <name>p2</name>
</geneLocation>
<dbReference type="PANTHER" id="PTHR43798:SF31">
    <property type="entry name" value="AB HYDROLASE SUPERFAMILY PROTEIN YCLE"/>
    <property type="match status" value="1"/>
</dbReference>
<protein>
    <submittedName>
        <fullName evidence="3">Alpha/beta hydrolase</fullName>
    </submittedName>
</protein>
<dbReference type="SUPFAM" id="SSF53474">
    <property type="entry name" value="alpha/beta-Hydrolases"/>
    <property type="match status" value="1"/>
</dbReference>